<dbReference type="AlphaFoldDB" id="A0A1H9NV88"/>
<keyword evidence="2" id="KW-0812">Transmembrane</keyword>
<feature type="transmembrane region" description="Helical" evidence="2">
    <location>
        <begin position="18"/>
        <end position="39"/>
    </location>
</feature>
<keyword evidence="2" id="KW-0472">Membrane</keyword>
<keyword evidence="4" id="KW-1185">Reference proteome</keyword>
<name>A0A1H9NV88_9CORY</name>
<gene>
    <name evidence="3" type="ORF">SAMN05661109_00105</name>
</gene>
<dbReference type="InterPro" id="IPR019051">
    <property type="entry name" value="Trp_biosyn_TM_oprn/chp"/>
</dbReference>
<dbReference type="EMBL" id="FOGQ01000001">
    <property type="protein sequence ID" value="SER39595.1"/>
    <property type="molecule type" value="Genomic_DNA"/>
</dbReference>
<dbReference type="STRING" id="1121357.SAMN05661109_00105"/>
<feature type="region of interest" description="Disordered" evidence="1">
    <location>
        <begin position="180"/>
        <end position="205"/>
    </location>
</feature>
<sequence>MTVVTTASQAPSQGWSRLGALGLGIGAIIMWIGSRMPWIDVAYQDDKSGPGSIALSGSSWSTEITAVILVLLAGMIAAFVVRRWGRRIIGVIGALAAFGAVVSPIAVLVGNPDAERAKLLLTSGAASQRSTAPVTIAEWAEITGISVQAVGPIVAALGALVAVAAGIVLALKPGGDSPKMNKYETATMRREKLEDDLDSTPDSGRVMWDALDADIDPTDRNG</sequence>
<reference evidence="4" key="1">
    <citation type="submission" date="2016-10" db="EMBL/GenBank/DDBJ databases">
        <authorList>
            <person name="Varghese N."/>
            <person name="Submissions S."/>
        </authorList>
    </citation>
    <scope>NUCLEOTIDE SEQUENCE [LARGE SCALE GENOMIC DNA]</scope>
    <source>
        <strain evidence="4">DSM 20524</strain>
    </source>
</reference>
<proteinExistence type="predicted"/>
<keyword evidence="2" id="KW-1133">Transmembrane helix</keyword>
<accession>A0A1H9NV88</accession>
<evidence type="ECO:0000313" key="4">
    <source>
        <dbReference type="Proteomes" id="UP000198929"/>
    </source>
</evidence>
<evidence type="ECO:0000256" key="1">
    <source>
        <dbReference type="SAM" id="MobiDB-lite"/>
    </source>
</evidence>
<dbReference type="Pfam" id="PF09534">
    <property type="entry name" value="Trp_oprn_chp"/>
    <property type="match status" value="1"/>
</dbReference>
<dbReference type="Proteomes" id="UP000198929">
    <property type="component" value="Unassembled WGS sequence"/>
</dbReference>
<feature type="compositionally biased region" description="Basic and acidic residues" evidence="1">
    <location>
        <begin position="180"/>
        <end position="193"/>
    </location>
</feature>
<organism evidence="3 4">
    <name type="scientific">Corynebacterium cystitidis DSM 20524</name>
    <dbReference type="NCBI Taxonomy" id="1121357"/>
    <lineage>
        <taxon>Bacteria</taxon>
        <taxon>Bacillati</taxon>
        <taxon>Actinomycetota</taxon>
        <taxon>Actinomycetes</taxon>
        <taxon>Mycobacteriales</taxon>
        <taxon>Corynebacteriaceae</taxon>
        <taxon>Corynebacterium</taxon>
    </lineage>
</organism>
<feature type="transmembrane region" description="Helical" evidence="2">
    <location>
        <begin position="88"/>
        <end position="109"/>
    </location>
</feature>
<dbReference type="NCBIfam" id="TIGR02234">
    <property type="entry name" value="trp_oprn_chp"/>
    <property type="match status" value="1"/>
</dbReference>
<feature type="transmembrane region" description="Helical" evidence="2">
    <location>
        <begin position="59"/>
        <end position="81"/>
    </location>
</feature>
<feature type="transmembrane region" description="Helical" evidence="2">
    <location>
        <begin position="149"/>
        <end position="171"/>
    </location>
</feature>
<protein>
    <submittedName>
        <fullName evidence="3">Trp region conserved hypothetical membrane protein</fullName>
    </submittedName>
</protein>
<evidence type="ECO:0000256" key="2">
    <source>
        <dbReference type="SAM" id="Phobius"/>
    </source>
</evidence>
<evidence type="ECO:0000313" key="3">
    <source>
        <dbReference type="EMBL" id="SER39595.1"/>
    </source>
</evidence>
<dbReference type="InterPro" id="IPR011746">
    <property type="entry name" value="Trp_synth-assoc_CHP"/>
</dbReference>